<name>A0A4Z2GMK8_9TELE</name>
<accession>A0A4Z2GMK8</accession>
<dbReference type="Proteomes" id="UP000314294">
    <property type="component" value="Unassembled WGS sequence"/>
</dbReference>
<organism evidence="1 2">
    <name type="scientific">Liparis tanakae</name>
    <name type="common">Tanaka's snailfish</name>
    <dbReference type="NCBI Taxonomy" id="230148"/>
    <lineage>
        <taxon>Eukaryota</taxon>
        <taxon>Metazoa</taxon>
        <taxon>Chordata</taxon>
        <taxon>Craniata</taxon>
        <taxon>Vertebrata</taxon>
        <taxon>Euteleostomi</taxon>
        <taxon>Actinopterygii</taxon>
        <taxon>Neopterygii</taxon>
        <taxon>Teleostei</taxon>
        <taxon>Neoteleostei</taxon>
        <taxon>Acanthomorphata</taxon>
        <taxon>Eupercaria</taxon>
        <taxon>Perciformes</taxon>
        <taxon>Cottioidei</taxon>
        <taxon>Cottales</taxon>
        <taxon>Liparidae</taxon>
        <taxon>Liparis</taxon>
    </lineage>
</organism>
<reference evidence="1 2" key="1">
    <citation type="submission" date="2019-03" db="EMBL/GenBank/DDBJ databases">
        <title>First draft genome of Liparis tanakae, snailfish: a comprehensive survey of snailfish specific genes.</title>
        <authorList>
            <person name="Kim W."/>
            <person name="Song I."/>
            <person name="Jeong J.-H."/>
            <person name="Kim D."/>
            <person name="Kim S."/>
            <person name="Ryu S."/>
            <person name="Song J.Y."/>
            <person name="Lee S.K."/>
        </authorList>
    </citation>
    <scope>NUCLEOTIDE SEQUENCE [LARGE SCALE GENOMIC DNA]</scope>
    <source>
        <tissue evidence="1">Muscle</tissue>
    </source>
</reference>
<evidence type="ECO:0000313" key="1">
    <source>
        <dbReference type="EMBL" id="TNN54024.1"/>
    </source>
</evidence>
<sequence length="117" mass="14324">MKQKNTEDWDWNRNTGDWDWTRNWNNRDWNRNTRNWTQNTRNWTRNTGNWNNRLGGACHLQRLQQEFILRLLGCYCCLQTKQPLHRTVERLVGGLQRLGLEDRRRAGMTDRQVERPQ</sequence>
<evidence type="ECO:0000313" key="2">
    <source>
        <dbReference type="Proteomes" id="UP000314294"/>
    </source>
</evidence>
<protein>
    <submittedName>
        <fullName evidence="1">Uncharacterized protein</fullName>
    </submittedName>
</protein>
<dbReference type="AlphaFoldDB" id="A0A4Z2GMK8"/>
<comment type="caution">
    <text evidence="1">The sequence shown here is derived from an EMBL/GenBank/DDBJ whole genome shotgun (WGS) entry which is preliminary data.</text>
</comment>
<keyword evidence="2" id="KW-1185">Reference proteome</keyword>
<dbReference type="EMBL" id="SRLO01000498">
    <property type="protein sequence ID" value="TNN54024.1"/>
    <property type="molecule type" value="Genomic_DNA"/>
</dbReference>
<proteinExistence type="predicted"/>
<gene>
    <name evidence="1" type="ORF">EYF80_035757</name>
</gene>